<evidence type="ECO:0000256" key="12">
    <source>
        <dbReference type="ARBA" id="ARBA00024631"/>
    </source>
</evidence>
<comment type="similarity">
    <text evidence="3">Belongs to the ATG2 family.</text>
</comment>
<dbReference type="GO" id="GO:0061723">
    <property type="term" value="P:glycophagy"/>
    <property type="evidence" value="ECO:0007669"/>
    <property type="project" value="TreeGrafter"/>
</dbReference>
<evidence type="ECO:0000256" key="8">
    <source>
        <dbReference type="ARBA" id="ARBA00023055"/>
    </source>
</evidence>
<feature type="region of interest" description="Disordered" evidence="13">
    <location>
        <begin position="1352"/>
        <end position="1391"/>
    </location>
</feature>
<dbReference type="GO" id="GO:0034727">
    <property type="term" value="P:piecemeal microautophagy of the nucleus"/>
    <property type="evidence" value="ECO:0007669"/>
    <property type="project" value="TreeGrafter"/>
</dbReference>
<feature type="compositionally biased region" description="Basic and acidic residues" evidence="13">
    <location>
        <begin position="1133"/>
        <end position="1142"/>
    </location>
</feature>
<feature type="region of interest" description="Disordered" evidence="13">
    <location>
        <begin position="186"/>
        <end position="205"/>
    </location>
</feature>
<dbReference type="GO" id="GO:0061709">
    <property type="term" value="P:reticulophagy"/>
    <property type="evidence" value="ECO:0007669"/>
    <property type="project" value="TreeGrafter"/>
</dbReference>
<feature type="compositionally biased region" description="Polar residues" evidence="13">
    <location>
        <begin position="1354"/>
        <end position="1366"/>
    </location>
</feature>
<dbReference type="PANTHER" id="PTHR13190:SF1">
    <property type="entry name" value="AUTOPHAGY-RELATED 2, ISOFORM A"/>
    <property type="match status" value="1"/>
</dbReference>
<dbReference type="PANTHER" id="PTHR13190">
    <property type="entry name" value="AUTOPHAGY-RELATED 2, ISOFORM A"/>
    <property type="match status" value="1"/>
</dbReference>
<feature type="region of interest" description="Disordered" evidence="13">
    <location>
        <begin position="116"/>
        <end position="152"/>
    </location>
</feature>
<feature type="compositionally biased region" description="Basic and acidic residues" evidence="13">
    <location>
        <begin position="192"/>
        <end position="205"/>
    </location>
</feature>
<comment type="subcellular location">
    <subcellularLocation>
        <location evidence="1">Endoplasmic reticulum membrane</location>
        <topology evidence="1">Peripheral membrane protein</topology>
    </subcellularLocation>
    <subcellularLocation>
        <location evidence="2">Preautophagosomal structure membrane</location>
        <topology evidence="2">Peripheral membrane protein</topology>
    </subcellularLocation>
</comment>
<evidence type="ECO:0000256" key="2">
    <source>
        <dbReference type="ARBA" id="ARBA00004623"/>
    </source>
</evidence>
<dbReference type="OrthoDB" id="18982at2759"/>
<keyword evidence="5" id="KW-0813">Transport</keyword>
<dbReference type="RefSeq" id="XP_025596633.1">
    <property type="nucleotide sequence ID" value="XM_025745873.1"/>
</dbReference>
<evidence type="ECO:0000256" key="3">
    <source>
        <dbReference type="ARBA" id="ARBA00009714"/>
    </source>
</evidence>
<evidence type="ECO:0000256" key="4">
    <source>
        <dbReference type="ARBA" id="ARBA00018070"/>
    </source>
</evidence>
<dbReference type="GO" id="GO:0043495">
    <property type="term" value="F:protein-membrane adaptor activity"/>
    <property type="evidence" value="ECO:0007669"/>
    <property type="project" value="TreeGrafter"/>
</dbReference>
<keyword evidence="8" id="KW-0445">Lipid transport</keyword>
<sequence length="1821" mass="194526">MLAASTAVPGTSAAAAAASEAPAPSSLIAGIVEGLLARLKVSVRRVTLHLQHSQHLSAAAGVQLELRMESFDLQSEASAPAASHPAALQDRLVQEVVRTARVAGISLWMTLPADAASHEARGTRQARWRAASSSESGSSDSDSETNEYMEMSSAIPDLRQSSIATGALDASQASVYASAEDIRGVEVSQTKSRPDASADTQDVDRGPEMLFSLGSEAIVVRFATLKEVPRPAPDNFASQNEEPDAGEAQENETVVALPASRLRTSLSVEVGAVVAFVHPRQLAALMSMAGELGSASSPPRDDEQPTSLPAARAAFDASLRIAALHLICAYESPNQLSPPSKRAMHESLQAFWQRPARIHPAVGHLRLRVEGVELDYAVAASSELSPTACVLVTDVGVYEHLSPHLANGDVATVFPILLPDANMQEQYAVPLAGTPLGLEKRREALAPLEQVSMDAADWRLAASEQRSAPSATSEAPRASSQGPYWRASWGERAWKVRPRARRASSSVSSAAKELLRPAVRVNVVLLVTGASTTVELAPLHVFVDVSTVNRLMPLAQSASAALRQNVWSSARSDMSQSFATLTASPKVKSAPLQGASTSTSASRTELRCALLRVELRVPSAAAGPQASELRSGILIVDVQGIDARLGPPSRDVPPHRSSVGFATGPPHTRARPDAVAEDGRCSIAAVVAFFKPIREARATAFAVVGKLAADEAAGAPRDEPRPLSLCLLRRPGAVFAKPRSSIDVQLPAVRTSLSKALLDQLELLADDLSQWSAALGRETDTDDVDGGTDALKILGSRFFGTKHSISALSGSSDSTELAGRGDSAPALALSISEASVSLHVPRADSTKDLHHLEASASEIALFVDPAHAELTTLIDLSIMDVVVKSRVEEAATTFVSRTLEQSLASGGIAMISLHLLSIAEADTSYRESKIDVALRGFTVAASPSDAALLSDLARFLQSPEGAFEHVEPNEVTRLSLRVRDVSLVVSAPRVSAQAAAVIGELSLKAKLSPYSRRTTYKFALRNTSVLLAERATAPSEERRRKIRTPLDHWAACEFATLVDLADAKGSLTLSTLTRPEVDVKVSRLRIEVTACADTLSVVAELSRALTPVPGPPPSSSDPSDAQAAELRASAADSDSKEPDGRDMLASLDEDAFRRSSQNAVLASSADLVEDDIPRNASYLGAAPASPSIVSAALEDDELLGSGSIETLDIAPSVAQSANVVLQNDVVTVRLLDPRGICPKPNYFTDPLLEPHVAQNSAFASSVRVRIADCDFALRLFAGYDWDATRQAIETEARRVRRRLQKIQQLLDEGQTPDDSVEAITGALFDSIHISLPAAQSELDVGAAMKVMDDELGEQSETASNASTWQPLPSGAGIRAPVHGPASRRRSKLQRSHKSMIDIELRGIEAEFDAFGRTSPTASRLAVNARSLQILDNIPTSTWRTFLTEMLPENRAFRRNDESRMLRVEVHNVRPQLGQSPREEVRVRAKLAPLRLHVDQDALDFFKKFFSFKTPGVEPEPAGAPAPPSGPFIQHAEIFPIRLKLDYKPKRVDYGLLREGKTVELMNFFHFDEAEMTLRHVTLRGLMGWARLFDTLNDIWTPDVKANQLADVLSGIAPVRSLVNVGAGLADLVLLPIEQYQRDGRLARGLQKGAASFAKTTALEAVRLGAKLATGTQVILEQAEHVLGGRMHSAVRAEAIAQPDAADAGSSALDAAERDSLISRYAEQPEDMRDALAQAYAGLSRGLGDAARTILAVPMEVHERSSGAGASRPVIRAVPIAVLRGVAGASEAVSKTLQGLQRELDGAPQLSEDKYKARKPPPRRTE</sequence>
<feature type="compositionally biased region" description="Acidic residues" evidence="13">
    <location>
        <begin position="241"/>
        <end position="250"/>
    </location>
</feature>
<feature type="region of interest" description="Disordered" evidence="13">
    <location>
        <begin position="230"/>
        <end position="251"/>
    </location>
</feature>
<dbReference type="GO" id="GO:0061908">
    <property type="term" value="C:phagophore"/>
    <property type="evidence" value="ECO:0007669"/>
    <property type="project" value="TreeGrafter"/>
</dbReference>
<dbReference type="EMBL" id="KZ819299">
    <property type="protein sequence ID" value="PWN96354.1"/>
    <property type="molecule type" value="Genomic_DNA"/>
</dbReference>
<comment type="catalytic activity">
    <reaction evidence="10">
        <text>a 1,2-diacyl-sn-glycero-3-phospho-L-serine(in) = a 1,2-diacyl-sn-glycero-3-phospho-L-serine(out)</text>
        <dbReference type="Rhea" id="RHEA:38663"/>
        <dbReference type="ChEBI" id="CHEBI:57262"/>
    </reaction>
</comment>
<comment type="catalytic activity">
    <reaction evidence="11">
        <text>a 1,2-diacyl-sn-glycero-3-phosphoethanolamine(in) = a 1,2-diacyl-sn-glycero-3-phosphoethanolamine(out)</text>
        <dbReference type="Rhea" id="RHEA:38895"/>
        <dbReference type="ChEBI" id="CHEBI:64612"/>
    </reaction>
</comment>
<dbReference type="Proteomes" id="UP000245946">
    <property type="component" value="Unassembled WGS sequence"/>
</dbReference>
<dbReference type="Pfam" id="PF13329">
    <property type="entry name" value="ATG2_CAD"/>
    <property type="match status" value="1"/>
</dbReference>
<evidence type="ECO:0000313" key="15">
    <source>
        <dbReference type="Proteomes" id="UP000245946"/>
    </source>
</evidence>
<gene>
    <name evidence="14" type="ORF">FA09DRAFT_86491</name>
</gene>
<dbReference type="GO" id="GO:0000045">
    <property type="term" value="P:autophagosome assembly"/>
    <property type="evidence" value="ECO:0007669"/>
    <property type="project" value="TreeGrafter"/>
</dbReference>
<protein>
    <recommendedName>
        <fullName evidence="4">Autophagy-related protein 2</fullName>
    </recommendedName>
</protein>
<evidence type="ECO:0000256" key="10">
    <source>
        <dbReference type="ARBA" id="ARBA00024479"/>
    </source>
</evidence>
<dbReference type="STRING" id="58919.A0A316Z5L3"/>
<evidence type="ECO:0000256" key="13">
    <source>
        <dbReference type="SAM" id="MobiDB-lite"/>
    </source>
</evidence>
<keyword evidence="15" id="KW-1185">Reference proteome</keyword>
<dbReference type="GO" id="GO:0006869">
    <property type="term" value="P:lipid transport"/>
    <property type="evidence" value="ECO:0007669"/>
    <property type="project" value="UniProtKB-KW"/>
</dbReference>
<keyword evidence="6" id="KW-0256">Endoplasmic reticulum</keyword>
<feature type="compositionally biased region" description="Basic residues" evidence="13">
    <location>
        <begin position="1811"/>
        <end position="1821"/>
    </location>
</feature>
<feature type="compositionally biased region" description="Basic residues" evidence="13">
    <location>
        <begin position="1381"/>
        <end position="1391"/>
    </location>
</feature>
<feature type="region of interest" description="Disordered" evidence="13">
    <location>
        <begin position="647"/>
        <end position="673"/>
    </location>
</feature>
<reference evidence="14 15" key="1">
    <citation type="journal article" date="2018" name="Mol. Biol. Evol.">
        <title>Broad Genomic Sampling Reveals a Smut Pathogenic Ancestry of the Fungal Clade Ustilaginomycotina.</title>
        <authorList>
            <person name="Kijpornyongpan T."/>
            <person name="Mondo S.J."/>
            <person name="Barry K."/>
            <person name="Sandor L."/>
            <person name="Lee J."/>
            <person name="Lipzen A."/>
            <person name="Pangilinan J."/>
            <person name="LaButti K."/>
            <person name="Hainaut M."/>
            <person name="Henrissat B."/>
            <person name="Grigoriev I.V."/>
            <person name="Spatafora J.W."/>
            <person name="Aime M.C."/>
        </authorList>
    </citation>
    <scope>NUCLEOTIDE SEQUENCE [LARGE SCALE GENOMIC DNA]</scope>
    <source>
        <strain evidence="14 15">MCA 4186</strain>
    </source>
</reference>
<feature type="region of interest" description="Disordered" evidence="13">
    <location>
        <begin position="463"/>
        <end position="483"/>
    </location>
</feature>
<dbReference type="InterPro" id="IPR026849">
    <property type="entry name" value="ATG2"/>
</dbReference>
<keyword evidence="7" id="KW-0072">Autophagy</keyword>
<comment type="catalytic activity">
    <reaction evidence="12">
        <text>a 1,2-diacyl-sn-glycero-3-phosphocholine(in) = a 1,2-diacyl-sn-glycero-3-phosphocholine(out)</text>
        <dbReference type="Rhea" id="RHEA:38571"/>
        <dbReference type="ChEBI" id="CHEBI:57643"/>
    </reaction>
</comment>
<proteinExistence type="inferred from homology"/>
<dbReference type="GeneID" id="37273417"/>
<feature type="region of interest" description="Disordered" evidence="13">
    <location>
        <begin position="1797"/>
        <end position="1821"/>
    </location>
</feature>
<evidence type="ECO:0000313" key="14">
    <source>
        <dbReference type="EMBL" id="PWN96354.1"/>
    </source>
</evidence>
<evidence type="ECO:0000256" key="11">
    <source>
        <dbReference type="ARBA" id="ARBA00024615"/>
    </source>
</evidence>
<evidence type="ECO:0000256" key="7">
    <source>
        <dbReference type="ARBA" id="ARBA00023006"/>
    </source>
</evidence>
<evidence type="ECO:0000256" key="6">
    <source>
        <dbReference type="ARBA" id="ARBA00022824"/>
    </source>
</evidence>
<evidence type="ECO:0000256" key="5">
    <source>
        <dbReference type="ARBA" id="ARBA00022448"/>
    </source>
</evidence>
<dbReference type="GO" id="GO:0000422">
    <property type="term" value="P:autophagy of mitochondrion"/>
    <property type="evidence" value="ECO:0007669"/>
    <property type="project" value="TreeGrafter"/>
</dbReference>
<dbReference type="GO" id="GO:0034045">
    <property type="term" value="C:phagophore assembly site membrane"/>
    <property type="evidence" value="ECO:0007669"/>
    <property type="project" value="UniProtKB-SubCell"/>
</dbReference>
<feature type="compositionally biased region" description="Polar residues" evidence="13">
    <location>
        <begin position="464"/>
        <end position="482"/>
    </location>
</feature>
<evidence type="ECO:0000256" key="9">
    <source>
        <dbReference type="ARBA" id="ARBA00023136"/>
    </source>
</evidence>
<dbReference type="GO" id="GO:0005789">
    <property type="term" value="C:endoplasmic reticulum membrane"/>
    <property type="evidence" value="ECO:0007669"/>
    <property type="project" value="UniProtKB-SubCell"/>
</dbReference>
<organism evidence="14 15">
    <name type="scientific">Tilletiopsis washingtonensis</name>
    <dbReference type="NCBI Taxonomy" id="58919"/>
    <lineage>
        <taxon>Eukaryota</taxon>
        <taxon>Fungi</taxon>
        <taxon>Dikarya</taxon>
        <taxon>Basidiomycota</taxon>
        <taxon>Ustilaginomycotina</taxon>
        <taxon>Exobasidiomycetes</taxon>
        <taxon>Entylomatales</taxon>
        <taxon>Entylomatales incertae sedis</taxon>
        <taxon>Tilletiopsis</taxon>
    </lineage>
</organism>
<feature type="region of interest" description="Disordered" evidence="13">
    <location>
        <begin position="1106"/>
        <end position="1142"/>
    </location>
</feature>
<name>A0A316Z5L3_9BASI</name>
<accession>A0A316Z5L3</accession>
<evidence type="ECO:0000256" key="1">
    <source>
        <dbReference type="ARBA" id="ARBA00004406"/>
    </source>
</evidence>
<dbReference type="GO" id="GO:0032266">
    <property type="term" value="F:phosphatidylinositol-3-phosphate binding"/>
    <property type="evidence" value="ECO:0007669"/>
    <property type="project" value="TreeGrafter"/>
</dbReference>
<keyword evidence="9" id="KW-0472">Membrane</keyword>